<organism evidence="3 4">
    <name type="scientific">Penicillium nordicum</name>
    <dbReference type="NCBI Taxonomy" id="229535"/>
    <lineage>
        <taxon>Eukaryota</taxon>
        <taxon>Fungi</taxon>
        <taxon>Dikarya</taxon>
        <taxon>Ascomycota</taxon>
        <taxon>Pezizomycotina</taxon>
        <taxon>Eurotiomycetes</taxon>
        <taxon>Eurotiomycetidae</taxon>
        <taxon>Eurotiales</taxon>
        <taxon>Aspergillaceae</taxon>
        <taxon>Penicillium</taxon>
    </lineage>
</organism>
<dbReference type="Proteomes" id="UP000037696">
    <property type="component" value="Unassembled WGS sequence"/>
</dbReference>
<dbReference type="OrthoDB" id="18193at2759"/>
<dbReference type="InterPro" id="IPR016087">
    <property type="entry name" value="Chalcone_isomerase"/>
</dbReference>
<dbReference type="Pfam" id="PF16035">
    <property type="entry name" value="Chalcone_2"/>
    <property type="match status" value="1"/>
</dbReference>
<feature type="compositionally biased region" description="Polar residues" evidence="1">
    <location>
        <begin position="182"/>
        <end position="202"/>
    </location>
</feature>
<feature type="compositionally biased region" description="Low complexity" evidence="1">
    <location>
        <begin position="67"/>
        <end position="81"/>
    </location>
</feature>
<accession>A0A0M9WJ61</accession>
<dbReference type="GO" id="GO:0016872">
    <property type="term" value="F:intramolecular lyase activity"/>
    <property type="evidence" value="ECO:0007669"/>
    <property type="project" value="InterPro"/>
</dbReference>
<dbReference type="EMBL" id="LHQQ01000023">
    <property type="protein sequence ID" value="KOS46852.1"/>
    <property type="molecule type" value="Genomic_DNA"/>
</dbReference>
<protein>
    <recommendedName>
        <fullName evidence="2">Chalcone isomerase domain-containing protein</fullName>
    </recommendedName>
</protein>
<reference evidence="3 4" key="1">
    <citation type="submission" date="2015-08" db="EMBL/GenBank/DDBJ databases">
        <title>Genome sequencing of Penicillium nordicum.</title>
        <authorList>
            <person name="Nguyen H.D."/>
            <person name="Seifert K.A."/>
        </authorList>
    </citation>
    <scope>NUCLEOTIDE SEQUENCE [LARGE SCALE GENOMIC DNA]</scope>
    <source>
        <strain evidence="3 4">DAOMC 185683</strain>
    </source>
</reference>
<sequence length="462" mass="49923">MLVQLVHEGIPCRSCHITCIPTLHLHHPPILPSRFLIERTKLKMASTLRQNPWRAYQSLIRQQLRTSRLSSRHLSTTPLRSNATNNPLRSRASAAADLQHASQAQRKMILSAAGIITCAAGLYGVIKLDLFGLNEVDTNKDDKTTAAPPKNGAMRMDGPVGFPSGGPSLITIQGQDKLEQVPTGTSTIPNFPSTIRLPTSEATEGKQTGDDLAPSTGEEYQLLGLGIRTVSFLSIQVYVVGLYVAKSDITELQRRLLRTAIHPPTSGADADAAISGSGASAATSLVSPERQQLKELLLDAERGDAAWSAIIKDNGIRTAFRIVPTRNTDFMHLRDGWVRGITARAQAKKAAEPGEFQDESFGSSMNDFKAVFGAGKGKSVPKGQTLVLMRDAHGALDALFQPGADKPVKWMGRVADERISRLVWLNYLAGKTVSSEGARTSIVEGLMSIVERPLGTVVQKVI</sequence>
<evidence type="ECO:0000313" key="3">
    <source>
        <dbReference type="EMBL" id="KOS46852.1"/>
    </source>
</evidence>
<dbReference type="STRING" id="229535.A0A0M9WJ61"/>
<feature type="domain" description="Chalcone isomerase" evidence="2">
    <location>
        <begin position="218"/>
        <end position="443"/>
    </location>
</feature>
<dbReference type="PANTHER" id="PTHR47284:SF3">
    <property type="entry name" value="FATTY-ACID-BINDING PROTEIN 2"/>
    <property type="match status" value="1"/>
</dbReference>
<evidence type="ECO:0000259" key="2">
    <source>
        <dbReference type="Pfam" id="PF16035"/>
    </source>
</evidence>
<name>A0A0M9WJ61_9EURO</name>
<dbReference type="AlphaFoldDB" id="A0A0M9WJ61"/>
<comment type="caution">
    <text evidence="3">The sequence shown here is derived from an EMBL/GenBank/DDBJ whole genome shotgun (WGS) entry which is preliminary data.</text>
</comment>
<dbReference type="Gene3D" id="3.50.70.10">
    <property type="match status" value="1"/>
</dbReference>
<evidence type="ECO:0000313" key="4">
    <source>
        <dbReference type="Proteomes" id="UP000037696"/>
    </source>
</evidence>
<evidence type="ECO:0000256" key="1">
    <source>
        <dbReference type="SAM" id="MobiDB-lite"/>
    </source>
</evidence>
<feature type="region of interest" description="Disordered" evidence="1">
    <location>
        <begin position="67"/>
        <end position="95"/>
    </location>
</feature>
<feature type="region of interest" description="Disordered" evidence="1">
    <location>
        <begin position="181"/>
        <end position="214"/>
    </location>
</feature>
<proteinExistence type="predicted"/>
<dbReference type="InterPro" id="IPR016088">
    <property type="entry name" value="Chalcone_isomerase_3-sand"/>
</dbReference>
<dbReference type="PANTHER" id="PTHR47284">
    <property type="entry name" value="FATTY-ACID-BINDING PROTEIN 2"/>
    <property type="match status" value="1"/>
</dbReference>
<dbReference type="InterPro" id="IPR036298">
    <property type="entry name" value="Chalcone_isomerase_sf"/>
</dbReference>
<keyword evidence="4" id="KW-1185">Reference proteome</keyword>
<gene>
    <name evidence="3" type="ORF">ACN38_g2166</name>
</gene>
<dbReference type="SUPFAM" id="SSF54626">
    <property type="entry name" value="Chalcone isomerase"/>
    <property type="match status" value="1"/>
</dbReference>